<dbReference type="EMBL" id="LXQA010680946">
    <property type="protein sequence ID" value="MCI65715.1"/>
    <property type="molecule type" value="Genomic_DNA"/>
</dbReference>
<evidence type="ECO:0000313" key="2">
    <source>
        <dbReference type="Proteomes" id="UP000265520"/>
    </source>
</evidence>
<feature type="non-terminal residue" evidence="1">
    <location>
        <position position="47"/>
    </location>
</feature>
<proteinExistence type="predicted"/>
<accession>A0A392U0Y7</accession>
<comment type="caution">
    <text evidence="1">The sequence shown here is derived from an EMBL/GenBank/DDBJ whole genome shotgun (WGS) entry which is preliminary data.</text>
</comment>
<name>A0A392U0Y7_9FABA</name>
<evidence type="ECO:0000313" key="1">
    <source>
        <dbReference type="EMBL" id="MCI65715.1"/>
    </source>
</evidence>
<dbReference type="Proteomes" id="UP000265520">
    <property type="component" value="Unassembled WGS sequence"/>
</dbReference>
<organism evidence="1 2">
    <name type="scientific">Trifolium medium</name>
    <dbReference type="NCBI Taxonomy" id="97028"/>
    <lineage>
        <taxon>Eukaryota</taxon>
        <taxon>Viridiplantae</taxon>
        <taxon>Streptophyta</taxon>
        <taxon>Embryophyta</taxon>
        <taxon>Tracheophyta</taxon>
        <taxon>Spermatophyta</taxon>
        <taxon>Magnoliopsida</taxon>
        <taxon>eudicotyledons</taxon>
        <taxon>Gunneridae</taxon>
        <taxon>Pentapetalae</taxon>
        <taxon>rosids</taxon>
        <taxon>fabids</taxon>
        <taxon>Fabales</taxon>
        <taxon>Fabaceae</taxon>
        <taxon>Papilionoideae</taxon>
        <taxon>50 kb inversion clade</taxon>
        <taxon>NPAAA clade</taxon>
        <taxon>Hologalegina</taxon>
        <taxon>IRL clade</taxon>
        <taxon>Trifolieae</taxon>
        <taxon>Trifolium</taxon>
    </lineage>
</organism>
<keyword evidence="2" id="KW-1185">Reference proteome</keyword>
<dbReference type="AlphaFoldDB" id="A0A392U0Y7"/>
<reference evidence="1 2" key="1">
    <citation type="journal article" date="2018" name="Front. Plant Sci.">
        <title>Red Clover (Trifolium pratense) and Zigzag Clover (T. medium) - A Picture of Genomic Similarities and Differences.</title>
        <authorList>
            <person name="Dluhosova J."/>
            <person name="Istvanek J."/>
            <person name="Nedelnik J."/>
            <person name="Repkova J."/>
        </authorList>
    </citation>
    <scope>NUCLEOTIDE SEQUENCE [LARGE SCALE GENOMIC DNA]</scope>
    <source>
        <strain evidence="2">cv. 10/8</strain>
        <tissue evidence="1">Leaf</tissue>
    </source>
</reference>
<sequence length="47" mass="5480">MTPVSNEQVTFILLDFYLHQLEISTKRKMAANYWTSTCTNWRAPSVS</sequence>
<protein>
    <submittedName>
        <fullName evidence="1">Uncharacterized protein</fullName>
    </submittedName>
</protein>